<evidence type="ECO:0000313" key="10">
    <source>
        <dbReference type="Proteomes" id="UP000193642"/>
    </source>
</evidence>
<evidence type="ECO:0000259" key="8">
    <source>
        <dbReference type="Pfam" id="PF09335"/>
    </source>
</evidence>
<dbReference type="PANTHER" id="PTHR12677">
    <property type="entry name" value="GOLGI APPARATUS MEMBRANE PROTEIN TVP38-RELATED"/>
    <property type="match status" value="1"/>
</dbReference>
<evidence type="ECO:0000256" key="7">
    <source>
        <dbReference type="SAM" id="Phobius"/>
    </source>
</evidence>
<accession>A0A1Y2CWT2</accession>
<feature type="transmembrane region" description="Helical" evidence="7">
    <location>
        <begin position="220"/>
        <end position="241"/>
    </location>
</feature>
<organism evidence="9 10">
    <name type="scientific">Rhizoclosmatium globosum</name>
    <dbReference type="NCBI Taxonomy" id="329046"/>
    <lineage>
        <taxon>Eukaryota</taxon>
        <taxon>Fungi</taxon>
        <taxon>Fungi incertae sedis</taxon>
        <taxon>Chytridiomycota</taxon>
        <taxon>Chytridiomycota incertae sedis</taxon>
        <taxon>Chytridiomycetes</taxon>
        <taxon>Chytridiales</taxon>
        <taxon>Chytriomycetaceae</taxon>
        <taxon>Rhizoclosmatium</taxon>
    </lineage>
</organism>
<keyword evidence="2" id="KW-1003">Cell membrane</keyword>
<protein>
    <recommendedName>
        <fullName evidence="8">VTT domain-containing protein</fullName>
    </recommendedName>
</protein>
<feature type="region of interest" description="Disordered" evidence="6">
    <location>
        <begin position="271"/>
        <end position="315"/>
    </location>
</feature>
<dbReference type="GO" id="GO:0005886">
    <property type="term" value="C:plasma membrane"/>
    <property type="evidence" value="ECO:0007669"/>
    <property type="project" value="UniProtKB-SubCell"/>
</dbReference>
<keyword evidence="4 7" id="KW-1133">Transmembrane helix</keyword>
<sequence>MISIPVFNARKNRVLPAIAVIASIFLLIGLWKSGAVQAIKHSLLSTLEYIEDHKTFGALLYVILFAISCNLLLPASLLTLAAGVIFKPVVWGILLVLIGSQLALILAIVLGRTVLKPFVESYKKKSPFMKALDKALAREGFKIVLLVRFSPVAPFGIANYMFSVTSIPLPMLQFATFLGNIPGAATYTILGSYIGSLSGISDGGSGGGNKDTEFGPRTKMLGALVSGVIMVWTVVYIGVVARGALRLATARNGPEEDEVVSELESGNSANVHIERAPLMPEEEEPSTSWRRQSLGGRSSDLSSITSPMSISDASSELEGPIDVNGYTAEDRMLIKRTAWTLGGVLCFGIVVILTFIPSEV</sequence>
<evidence type="ECO:0000256" key="3">
    <source>
        <dbReference type="ARBA" id="ARBA00022692"/>
    </source>
</evidence>
<dbReference type="EMBL" id="MCGO01000005">
    <property type="protein sequence ID" value="ORY51488.1"/>
    <property type="molecule type" value="Genomic_DNA"/>
</dbReference>
<evidence type="ECO:0000256" key="5">
    <source>
        <dbReference type="ARBA" id="ARBA00023136"/>
    </source>
</evidence>
<dbReference type="InterPro" id="IPR032816">
    <property type="entry name" value="VTT_dom"/>
</dbReference>
<dbReference type="AlphaFoldDB" id="A0A1Y2CWT2"/>
<comment type="caution">
    <text evidence="9">The sequence shown here is derived from an EMBL/GenBank/DDBJ whole genome shotgun (WGS) entry which is preliminary data.</text>
</comment>
<dbReference type="OrthoDB" id="166803at2759"/>
<feature type="compositionally biased region" description="Polar residues" evidence="6">
    <location>
        <begin position="286"/>
        <end position="314"/>
    </location>
</feature>
<proteinExistence type="predicted"/>
<name>A0A1Y2CWT2_9FUNG</name>
<evidence type="ECO:0000256" key="2">
    <source>
        <dbReference type="ARBA" id="ARBA00022475"/>
    </source>
</evidence>
<evidence type="ECO:0000256" key="6">
    <source>
        <dbReference type="SAM" id="MobiDB-lite"/>
    </source>
</evidence>
<feature type="transmembrane region" description="Helical" evidence="7">
    <location>
        <begin position="143"/>
        <end position="162"/>
    </location>
</feature>
<gene>
    <name evidence="9" type="ORF">BCR33DRAFT_712530</name>
</gene>
<feature type="transmembrane region" description="Helical" evidence="7">
    <location>
        <begin position="58"/>
        <end position="85"/>
    </location>
</feature>
<keyword evidence="5 7" id="KW-0472">Membrane</keyword>
<dbReference type="STRING" id="329046.A0A1Y2CWT2"/>
<dbReference type="Proteomes" id="UP000193642">
    <property type="component" value="Unassembled WGS sequence"/>
</dbReference>
<feature type="transmembrane region" description="Helical" evidence="7">
    <location>
        <begin position="14"/>
        <end position="31"/>
    </location>
</feature>
<dbReference type="InterPro" id="IPR015414">
    <property type="entry name" value="TMEM64"/>
</dbReference>
<keyword evidence="3 7" id="KW-0812">Transmembrane</keyword>
<feature type="transmembrane region" description="Helical" evidence="7">
    <location>
        <begin position="338"/>
        <end position="356"/>
    </location>
</feature>
<evidence type="ECO:0000256" key="1">
    <source>
        <dbReference type="ARBA" id="ARBA00004651"/>
    </source>
</evidence>
<comment type="subcellular location">
    <subcellularLocation>
        <location evidence="1">Cell membrane</location>
        <topology evidence="1">Multi-pass membrane protein</topology>
    </subcellularLocation>
</comment>
<dbReference type="Pfam" id="PF09335">
    <property type="entry name" value="VTT_dom"/>
    <property type="match status" value="1"/>
</dbReference>
<feature type="domain" description="VTT" evidence="8">
    <location>
        <begin position="73"/>
        <end position="192"/>
    </location>
</feature>
<evidence type="ECO:0000313" key="9">
    <source>
        <dbReference type="EMBL" id="ORY51488.1"/>
    </source>
</evidence>
<reference evidence="9 10" key="1">
    <citation type="submission" date="2016-07" db="EMBL/GenBank/DDBJ databases">
        <title>Pervasive Adenine N6-methylation of Active Genes in Fungi.</title>
        <authorList>
            <consortium name="DOE Joint Genome Institute"/>
            <person name="Mondo S.J."/>
            <person name="Dannebaum R.O."/>
            <person name="Kuo R.C."/>
            <person name="Labutti K."/>
            <person name="Haridas S."/>
            <person name="Kuo A."/>
            <person name="Salamov A."/>
            <person name="Ahrendt S.R."/>
            <person name="Lipzen A."/>
            <person name="Sullivan W."/>
            <person name="Andreopoulos W.B."/>
            <person name="Clum A."/>
            <person name="Lindquist E."/>
            <person name="Daum C."/>
            <person name="Ramamoorthy G.K."/>
            <person name="Gryganskyi A."/>
            <person name="Culley D."/>
            <person name="Magnuson J.K."/>
            <person name="James T.Y."/>
            <person name="O'Malley M.A."/>
            <person name="Stajich J.E."/>
            <person name="Spatafora J.W."/>
            <person name="Visel A."/>
            <person name="Grigoriev I.V."/>
        </authorList>
    </citation>
    <scope>NUCLEOTIDE SEQUENCE [LARGE SCALE GENOMIC DNA]</scope>
    <source>
        <strain evidence="9 10">JEL800</strain>
    </source>
</reference>
<evidence type="ECO:0000256" key="4">
    <source>
        <dbReference type="ARBA" id="ARBA00022989"/>
    </source>
</evidence>
<feature type="transmembrane region" description="Helical" evidence="7">
    <location>
        <begin position="91"/>
        <end position="115"/>
    </location>
</feature>
<keyword evidence="10" id="KW-1185">Reference proteome</keyword>
<dbReference type="PANTHER" id="PTHR12677:SF59">
    <property type="entry name" value="GOLGI APPARATUS MEMBRANE PROTEIN TVP38-RELATED"/>
    <property type="match status" value="1"/>
</dbReference>